<dbReference type="Pfam" id="PF13677">
    <property type="entry name" value="MotB_plug"/>
    <property type="match status" value="1"/>
</dbReference>
<dbReference type="InterPro" id="IPR025713">
    <property type="entry name" value="MotB-like_N_dom"/>
</dbReference>
<dbReference type="Proteomes" id="UP000027341">
    <property type="component" value="Unassembled WGS sequence"/>
</dbReference>
<name>A0A066ZYG5_HYDMR</name>
<evidence type="ECO:0000256" key="5">
    <source>
        <dbReference type="ARBA" id="ARBA00022989"/>
    </source>
</evidence>
<evidence type="ECO:0000313" key="12">
    <source>
        <dbReference type="Proteomes" id="UP000027341"/>
    </source>
</evidence>
<keyword evidence="5 9" id="KW-1133">Transmembrane helix</keyword>
<dbReference type="GO" id="GO:0005886">
    <property type="term" value="C:plasma membrane"/>
    <property type="evidence" value="ECO:0007669"/>
    <property type="project" value="UniProtKB-SubCell"/>
</dbReference>
<gene>
    <name evidence="11" type="ORF">EI16_03610</name>
</gene>
<feature type="domain" description="OmpA-like" evidence="10">
    <location>
        <begin position="151"/>
        <end position="270"/>
    </location>
</feature>
<evidence type="ECO:0000256" key="4">
    <source>
        <dbReference type="ARBA" id="ARBA00022692"/>
    </source>
</evidence>
<keyword evidence="11" id="KW-0966">Cell projection</keyword>
<dbReference type="PANTHER" id="PTHR30329:SF21">
    <property type="entry name" value="LIPOPROTEIN YIAD-RELATED"/>
    <property type="match status" value="1"/>
</dbReference>
<dbReference type="InterPro" id="IPR050330">
    <property type="entry name" value="Bact_OuterMem_StrucFunc"/>
</dbReference>
<accession>A0A066ZYG5</accession>
<feature type="region of interest" description="Disordered" evidence="8">
    <location>
        <begin position="277"/>
        <end position="326"/>
    </location>
</feature>
<evidence type="ECO:0000313" key="11">
    <source>
        <dbReference type="EMBL" id="KDN95396.1"/>
    </source>
</evidence>
<dbReference type="AlphaFoldDB" id="A0A066ZYG5"/>
<evidence type="ECO:0000259" key="10">
    <source>
        <dbReference type="PROSITE" id="PS51123"/>
    </source>
</evidence>
<dbReference type="CDD" id="cd07185">
    <property type="entry name" value="OmpA_C-like"/>
    <property type="match status" value="1"/>
</dbReference>
<reference evidence="11 12" key="1">
    <citation type="submission" date="2014-04" db="EMBL/GenBank/DDBJ databases">
        <title>Draft genome sequence of Hydrogenovibrio marinus MH-110, a model organism for aerobic H2 metabolism.</title>
        <authorList>
            <person name="Cha H.J."/>
            <person name="Jo B.H."/>
            <person name="Hwang B.H."/>
        </authorList>
    </citation>
    <scope>NUCLEOTIDE SEQUENCE [LARGE SCALE GENOMIC DNA]</scope>
    <source>
        <strain evidence="11 12">MH-110</strain>
    </source>
</reference>
<keyword evidence="11" id="KW-0969">Cilium</keyword>
<evidence type="ECO:0000256" key="1">
    <source>
        <dbReference type="ARBA" id="ARBA00004162"/>
    </source>
</evidence>
<keyword evidence="4 9" id="KW-0812">Transmembrane</keyword>
<feature type="transmembrane region" description="Helical" evidence="9">
    <location>
        <begin position="26"/>
        <end position="46"/>
    </location>
</feature>
<comment type="similarity">
    <text evidence="2">Belongs to the MotB family.</text>
</comment>
<keyword evidence="11" id="KW-0282">Flagellum</keyword>
<comment type="caution">
    <text evidence="11">The sequence shown here is derived from an EMBL/GenBank/DDBJ whole genome shotgun (WGS) entry which is preliminary data.</text>
</comment>
<dbReference type="SUPFAM" id="SSF103088">
    <property type="entry name" value="OmpA-like"/>
    <property type="match status" value="1"/>
</dbReference>
<dbReference type="PANTHER" id="PTHR30329">
    <property type="entry name" value="STATOR ELEMENT OF FLAGELLAR MOTOR COMPLEX"/>
    <property type="match status" value="1"/>
</dbReference>
<keyword evidence="12" id="KW-1185">Reference proteome</keyword>
<dbReference type="RefSeq" id="WP_081822692.1">
    <property type="nucleotide sequence ID" value="NZ_AP020335.1"/>
</dbReference>
<evidence type="ECO:0000256" key="3">
    <source>
        <dbReference type="ARBA" id="ARBA00022475"/>
    </source>
</evidence>
<dbReference type="InterPro" id="IPR036737">
    <property type="entry name" value="OmpA-like_sf"/>
</dbReference>
<dbReference type="PROSITE" id="PS51123">
    <property type="entry name" value="OMPA_2"/>
    <property type="match status" value="1"/>
</dbReference>
<dbReference type="EMBL" id="JMIU01000001">
    <property type="protein sequence ID" value="KDN95396.1"/>
    <property type="molecule type" value="Genomic_DNA"/>
</dbReference>
<dbReference type="Pfam" id="PF00691">
    <property type="entry name" value="OmpA"/>
    <property type="match status" value="1"/>
</dbReference>
<evidence type="ECO:0000256" key="6">
    <source>
        <dbReference type="ARBA" id="ARBA00023136"/>
    </source>
</evidence>
<feature type="compositionally biased region" description="Polar residues" evidence="8">
    <location>
        <begin position="294"/>
        <end position="310"/>
    </location>
</feature>
<dbReference type="STRING" id="28885.EI16_03610"/>
<evidence type="ECO:0000256" key="8">
    <source>
        <dbReference type="SAM" id="MobiDB-lite"/>
    </source>
</evidence>
<dbReference type="Gene3D" id="3.30.1330.60">
    <property type="entry name" value="OmpA-like domain"/>
    <property type="match status" value="1"/>
</dbReference>
<comment type="subcellular location">
    <subcellularLocation>
        <location evidence="1">Cell membrane</location>
        <topology evidence="1">Single-pass membrane protein</topology>
    </subcellularLocation>
</comment>
<protein>
    <submittedName>
        <fullName evidence="11">Flagellar motor protein MotB</fullName>
    </submittedName>
</protein>
<evidence type="ECO:0000256" key="7">
    <source>
        <dbReference type="PROSITE-ProRule" id="PRU00473"/>
    </source>
</evidence>
<dbReference type="NCBIfam" id="NF006548">
    <property type="entry name" value="PRK09041.1"/>
    <property type="match status" value="1"/>
</dbReference>
<evidence type="ECO:0000256" key="9">
    <source>
        <dbReference type="SAM" id="Phobius"/>
    </source>
</evidence>
<proteinExistence type="inferred from homology"/>
<keyword evidence="3" id="KW-1003">Cell membrane</keyword>
<sequence>MADEQSIIIKRLTKCPHCAHGGAWKVAFADFMTAAMAFFLMLWVLSGVNDEEMKAMAEYFRDPSVIEASPNVLVKSKEAGQSSNSVIDMGGFKDAPQHSEDDGKDIDAAEKKAEAAQMLDLKQQIDQKIDDSPTLKELKNQLKIDLTPNGLQIQVLDDRKKPMFESGVDLPKDYAAKLLEEVGQVLSKTQNRISIAGHTDSSSYHSNAAYTNWELSADRANAARRLLIDGGVNPKKIAQVVGLSDTVPFDKENPYNPRNRRISIVVLNKEAEDRLKSLSDAPGVEDLSKDLSKSPETQTTTDATKPQVNPVQEPISPPVTGAPASH</sequence>
<keyword evidence="6 7" id="KW-0472">Membrane</keyword>
<evidence type="ECO:0000256" key="2">
    <source>
        <dbReference type="ARBA" id="ARBA00008914"/>
    </source>
</evidence>
<dbReference type="InterPro" id="IPR006665">
    <property type="entry name" value="OmpA-like"/>
</dbReference>
<organism evidence="11 12">
    <name type="scientific">Hydrogenovibrio marinus</name>
    <dbReference type="NCBI Taxonomy" id="28885"/>
    <lineage>
        <taxon>Bacteria</taxon>
        <taxon>Pseudomonadati</taxon>
        <taxon>Pseudomonadota</taxon>
        <taxon>Gammaproteobacteria</taxon>
        <taxon>Thiotrichales</taxon>
        <taxon>Piscirickettsiaceae</taxon>
        <taxon>Hydrogenovibrio</taxon>
    </lineage>
</organism>